<name>A0A4Y2VG11_ARAVE</name>
<dbReference type="EMBL" id="BGPR01045671">
    <property type="protein sequence ID" value="GBO22590.1"/>
    <property type="molecule type" value="Genomic_DNA"/>
</dbReference>
<proteinExistence type="predicted"/>
<organism evidence="2 3">
    <name type="scientific">Araneus ventricosus</name>
    <name type="common">Orbweaver spider</name>
    <name type="synonym">Epeira ventricosa</name>
    <dbReference type="NCBI Taxonomy" id="182803"/>
    <lineage>
        <taxon>Eukaryota</taxon>
        <taxon>Metazoa</taxon>
        <taxon>Ecdysozoa</taxon>
        <taxon>Arthropoda</taxon>
        <taxon>Chelicerata</taxon>
        <taxon>Arachnida</taxon>
        <taxon>Araneae</taxon>
        <taxon>Araneomorphae</taxon>
        <taxon>Entelegynae</taxon>
        <taxon>Araneoidea</taxon>
        <taxon>Araneidae</taxon>
        <taxon>Araneus</taxon>
    </lineage>
</organism>
<keyword evidence="3" id="KW-1185">Reference proteome</keyword>
<gene>
    <name evidence="1" type="ORF">AVEN_105574_1</name>
    <name evidence="2" type="ORF">AVEN_1307_1</name>
</gene>
<evidence type="ECO:0000313" key="1">
    <source>
        <dbReference type="EMBL" id="GBO22583.1"/>
    </source>
</evidence>
<reference evidence="2 3" key="1">
    <citation type="journal article" date="2019" name="Sci. Rep.">
        <title>Orb-weaving spider Araneus ventricosus genome elucidates the spidroin gene catalogue.</title>
        <authorList>
            <person name="Kono N."/>
            <person name="Nakamura H."/>
            <person name="Ohtoshi R."/>
            <person name="Moran D.A.P."/>
            <person name="Shinohara A."/>
            <person name="Yoshida Y."/>
            <person name="Fujiwara M."/>
            <person name="Mori M."/>
            <person name="Tomita M."/>
            <person name="Arakawa K."/>
        </authorList>
    </citation>
    <scope>NUCLEOTIDE SEQUENCE [LARGE SCALE GENOMIC DNA]</scope>
</reference>
<dbReference type="EMBL" id="BGPR01045664">
    <property type="protein sequence ID" value="GBO22583.1"/>
    <property type="molecule type" value="Genomic_DNA"/>
</dbReference>
<evidence type="ECO:0000313" key="2">
    <source>
        <dbReference type="EMBL" id="GBO22590.1"/>
    </source>
</evidence>
<accession>A0A4Y2VG11</accession>
<comment type="caution">
    <text evidence="2">The sequence shown here is derived from an EMBL/GenBank/DDBJ whole genome shotgun (WGS) entry which is preliminary data.</text>
</comment>
<evidence type="ECO:0000313" key="3">
    <source>
        <dbReference type="Proteomes" id="UP000499080"/>
    </source>
</evidence>
<dbReference type="AlphaFoldDB" id="A0A4Y2VG11"/>
<protein>
    <submittedName>
        <fullName evidence="2">Uncharacterized protein</fullName>
    </submittedName>
</protein>
<dbReference type="Proteomes" id="UP000499080">
    <property type="component" value="Unassembled WGS sequence"/>
</dbReference>
<sequence>MNAVSIPGSEELEVLSPSCIEIVQGASVQRLQTFRTDRAHLDDGKSHSITWHITMHGRKDLLSDDLWCKRAKKAWLGVCLLGLRWACNHCAVRPLQSAAPYARCIPASSTFV</sequence>